<dbReference type="InterPro" id="IPR040167">
    <property type="entry name" value="TF_CP2-like"/>
</dbReference>
<reference evidence="3" key="2">
    <citation type="submission" date="2025-09" db="UniProtKB">
        <authorList>
            <consortium name="Ensembl"/>
        </authorList>
    </citation>
    <scope>IDENTIFICATION</scope>
</reference>
<reference evidence="3" key="1">
    <citation type="submission" date="2025-08" db="UniProtKB">
        <authorList>
            <consortium name="Ensembl"/>
        </authorList>
    </citation>
    <scope>IDENTIFICATION</scope>
</reference>
<proteinExistence type="predicted"/>
<evidence type="ECO:0000313" key="3">
    <source>
        <dbReference type="Ensembl" id="ENSPSTP00000006779.1"/>
    </source>
</evidence>
<sequence>MSVGILDPRASPTQLNTVEFLWDPSKRASAFIQVHCISTEFTPRKHGGEKGVPFRVQIDTFKQNENGEYTEHLHSASCQIKVFKVGVSAVAGRLGLDGLKGLFQPKPFYDSVILCIISNTKQSRF</sequence>
<dbReference type="PANTHER" id="PTHR11037">
    <property type="entry name" value="TRANSCRIPTION FACTOR CP2"/>
    <property type="match status" value="1"/>
</dbReference>
<protein>
    <submittedName>
        <fullName evidence="3">Transcription factor CP2 like 1</fullName>
    </submittedName>
</protein>
<keyword evidence="1" id="KW-0238">DNA-binding</keyword>
<evidence type="ECO:0000259" key="2">
    <source>
        <dbReference type="PROSITE" id="PS51968"/>
    </source>
</evidence>
<name>A0A8C9EYN9_PAVCR</name>
<dbReference type="Proteomes" id="UP000694428">
    <property type="component" value="Unplaced"/>
</dbReference>
<evidence type="ECO:0000313" key="4">
    <source>
        <dbReference type="Proteomes" id="UP000694428"/>
    </source>
</evidence>
<dbReference type="GO" id="GO:0000978">
    <property type="term" value="F:RNA polymerase II cis-regulatory region sequence-specific DNA binding"/>
    <property type="evidence" value="ECO:0007669"/>
    <property type="project" value="TreeGrafter"/>
</dbReference>
<dbReference type="Ensembl" id="ENSPSTT00000007112.1">
    <property type="protein sequence ID" value="ENSPSTP00000006779.1"/>
    <property type="gene ID" value="ENSPSTG00000004812.1"/>
</dbReference>
<organism evidence="3 4">
    <name type="scientific">Pavo cristatus</name>
    <name type="common">Indian peafowl</name>
    <name type="synonym">Blue peafowl</name>
    <dbReference type="NCBI Taxonomy" id="9049"/>
    <lineage>
        <taxon>Eukaryota</taxon>
        <taxon>Metazoa</taxon>
        <taxon>Chordata</taxon>
        <taxon>Craniata</taxon>
        <taxon>Vertebrata</taxon>
        <taxon>Euteleostomi</taxon>
        <taxon>Archelosauria</taxon>
        <taxon>Archosauria</taxon>
        <taxon>Dinosauria</taxon>
        <taxon>Saurischia</taxon>
        <taxon>Theropoda</taxon>
        <taxon>Coelurosauria</taxon>
        <taxon>Aves</taxon>
        <taxon>Neognathae</taxon>
        <taxon>Galloanserae</taxon>
        <taxon>Galliformes</taxon>
        <taxon>Phasianidae</taxon>
        <taxon>Phasianinae</taxon>
        <taxon>Pavo</taxon>
    </lineage>
</organism>
<dbReference type="GO" id="GO:0005634">
    <property type="term" value="C:nucleus"/>
    <property type="evidence" value="ECO:0007669"/>
    <property type="project" value="UniProtKB-SubCell"/>
</dbReference>
<dbReference type="PROSITE" id="PS51968">
    <property type="entry name" value="GRH_CP2_DB"/>
    <property type="match status" value="1"/>
</dbReference>
<feature type="domain" description="Grh/CP2 DB" evidence="2">
    <location>
        <begin position="1"/>
        <end position="125"/>
    </location>
</feature>
<dbReference type="AlphaFoldDB" id="A0A8C9EYN9"/>
<comment type="subcellular location">
    <subcellularLocation>
        <location evidence="1">Nucleus</location>
    </subcellularLocation>
</comment>
<dbReference type="PANTHER" id="PTHR11037:SF18">
    <property type="entry name" value="TRANSCRIPTION FACTOR CP2-LIKE PROTEIN 1"/>
    <property type="match status" value="1"/>
</dbReference>
<dbReference type="Pfam" id="PF04516">
    <property type="entry name" value="CP2"/>
    <property type="match status" value="1"/>
</dbReference>
<dbReference type="GO" id="GO:0001228">
    <property type="term" value="F:DNA-binding transcription activator activity, RNA polymerase II-specific"/>
    <property type="evidence" value="ECO:0007669"/>
    <property type="project" value="TreeGrafter"/>
</dbReference>
<dbReference type="InterPro" id="IPR007604">
    <property type="entry name" value="CP2"/>
</dbReference>
<keyword evidence="1" id="KW-0539">Nucleus</keyword>
<keyword evidence="4" id="KW-1185">Reference proteome</keyword>
<evidence type="ECO:0000256" key="1">
    <source>
        <dbReference type="PROSITE-ProRule" id="PRU01313"/>
    </source>
</evidence>
<accession>A0A8C9EYN9</accession>